<comment type="caution">
    <text evidence="1">The sequence shown here is derived from an EMBL/GenBank/DDBJ whole genome shotgun (WGS) entry which is preliminary data.</text>
</comment>
<dbReference type="RefSeq" id="WP_382175284.1">
    <property type="nucleotide sequence ID" value="NZ_JBHRXX010000007.1"/>
</dbReference>
<dbReference type="InterPro" id="IPR021295">
    <property type="entry name" value="DUF2867"/>
</dbReference>
<gene>
    <name evidence="1" type="ORF">ACFOPI_14935</name>
</gene>
<evidence type="ECO:0000313" key="1">
    <source>
        <dbReference type="EMBL" id="MFC3684897.1"/>
    </source>
</evidence>
<dbReference type="Proteomes" id="UP001595729">
    <property type="component" value="Unassembled WGS sequence"/>
</dbReference>
<sequence length="177" mass="19304">MNTPTAVTPPAGSRIAQRLEGANFHDAWAIDAADPSLSALGQFLKSARATPRWVDACMTLRNRAVQLVGLKNLGELSEINPARPDADYRPGERVGIFTLFENTPDEVLLGDRDKHLDVVVSVHCARPTGQPVRVTVTTVVHTKNLLGRLYMLPVKPMHTLIAPSVLRTIGLRAQVNT</sequence>
<protein>
    <submittedName>
        <fullName evidence="1">DUF2867 domain-containing protein</fullName>
    </submittedName>
</protein>
<evidence type="ECO:0000313" key="2">
    <source>
        <dbReference type="Proteomes" id="UP001595729"/>
    </source>
</evidence>
<dbReference type="EMBL" id="JBHRXX010000007">
    <property type="protein sequence ID" value="MFC3684897.1"/>
    <property type="molecule type" value="Genomic_DNA"/>
</dbReference>
<proteinExistence type="predicted"/>
<accession>A0ABV7W7H6</accession>
<organism evidence="1 2">
    <name type="scientific">Hydrogenophaga luteola</name>
    <dbReference type="NCBI Taxonomy" id="1591122"/>
    <lineage>
        <taxon>Bacteria</taxon>
        <taxon>Pseudomonadati</taxon>
        <taxon>Pseudomonadota</taxon>
        <taxon>Betaproteobacteria</taxon>
        <taxon>Burkholderiales</taxon>
        <taxon>Comamonadaceae</taxon>
        <taxon>Hydrogenophaga</taxon>
    </lineage>
</organism>
<reference evidence="2" key="1">
    <citation type="journal article" date="2019" name="Int. J. Syst. Evol. Microbiol.">
        <title>The Global Catalogue of Microorganisms (GCM) 10K type strain sequencing project: providing services to taxonomists for standard genome sequencing and annotation.</title>
        <authorList>
            <consortium name="The Broad Institute Genomics Platform"/>
            <consortium name="The Broad Institute Genome Sequencing Center for Infectious Disease"/>
            <person name="Wu L."/>
            <person name="Ma J."/>
        </authorList>
    </citation>
    <scope>NUCLEOTIDE SEQUENCE [LARGE SCALE GENOMIC DNA]</scope>
    <source>
        <strain evidence="2">KCTC 42501</strain>
    </source>
</reference>
<dbReference type="Pfam" id="PF11066">
    <property type="entry name" value="DUF2867"/>
    <property type="match status" value="1"/>
</dbReference>
<name>A0ABV7W7H6_9BURK</name>
<keyword evidence="2" id="KW-1185">Reference proteome</keyword>